<reference evidence="1" key="2">
    <citation type="journal article" date="2015" name="Data Brief">
        <title>Shoot transcriptome of the giant reed, Arundo donax.</title>
        <authorList>
            <person name="Barrero R.A."/>
            <person name="Guerrero F.D."/>
            <person name="Moolhuijzen P."/>
            <person name="Goolsby J.A."/>
            <person name="Tidwell J."/>
            <person name="Bellgard S.E."/>
            <person name="Bellgard M.I."/>
        </authorList>
    </citation>
    <scope>NUCLEOTIDE SEQUENCE</scope>
    <source>
        <tissue evidence="1">Shoot tissue taken approximately 20 cm above the soil surface</tissue>
    </source>
</reference>
<evidence type="ECO:0000313" key="1">
    <source>
        <dbReference type="EMBL" id="JAD91046.1"/>
    </source>
</evidence>
<name>A0A0A9I473_ARUDO</name>
<dbReference type="AlphaFoldDB" id="A0A0A9I473"/>
<protein>
    <submittedName>
        <fullName evidence="1">Uncharacterized protein</fullName>
    </submittedName>
</protein>
<dbReference type="EMBL" id="GBRH01206849">
    <property type="protein sequence ID" value="JAD91046.1"/>
    <property type="molecule type" value="Transcribed_RNA"/>
</dbReference>
<reference evidence="1" key="1">
    <citation type="submission" date="2014-09" db="EMBL/GenBank/DDBJ databases">
        <authorList>
            <person name="Magalhaes I.L.F."/>
            <person name="Oliveira U."/>
            <person name="Santos F.R."/>
            <person name="Vidigal T.H.D.A."/>
            <person name="Brescovit A.D."/>
            <person name="Santos A.J."/>
        </authorList>
    </citation>
    <scope>NUCLEOTIDE SEQUENCE</scope>
    <source>
        <tissue evidence="1">Shoot tissue taken approximately 20 cm above the soil surface</tissue>
    </source>
</reference>
<sequence>MSRRRCCGGGSRWRIFLKF</sequence>
<accession>A0A0A9I473</accession>
<organism evidence="1">
    <name type="scientific">Arundo donax</name>
    <name type="common">Giant reed</name>
    <name type="synonym">Donax arundinaceus</name>
    <dbReference type="NCBI Taxonomy" id="35708"/>
    <lineage>
        <taxon>Eukaryota</taxon>
        <taxon>Viridiplantae</taxon>
        <taxon>Streptophyta</taxon>
        <taxon>Embryophyta</taxon>
        <taxon>Tracheophyta</taxon>
        <taxon>Spermatophyta</taxon>
        <taxon>Magnoliopsida</taxon>
        <taxon>Liliopsida</taxon>
        <taxon>Poales</taxon>
        <taxon>Poaceae</taxon>
        <taxon>PACMAD clade</taxon>
        <taxon>Arundinoideae</taxon>
        <taxon>Arundineae</taxon>
        <taxon>Arundo</taxon>
    </lineage>
</organism>
<proteinExistence type="predicted"/>